<protein>
    <submittedName>
        <fullName evidence="2">Uncharacterized protein</fullName>
    </submittedName>
</protein>
<dbReference type="Proteomes" id="UP001550628">
    <property type="component" value="Unassembled WGS sequence"/>
</dbReference>
<feature type="region of interest" description="Disordered" evidence="1">
    <location>
        <begin position="45"/>
        <end position="174"/>
    </location>
</feature>
<evidence type="ECO:0000313" key="2">
    <source>
        <dbReference type="EMBL" id="MEU1953580.1"/>
    </source>
</evidence>
<feature type="compositionally biased region" description="Gly residues" evidence="1">
    <location>
        <begin position="118"/>
        <end position="128"/>
    </location>
</feature>
<dbReference type="RefSeq" id="WP_356957273.1">
    <property type="nucleotide sequence ID" value="NZ_JBEYBD010000008.1"/>
</dbReference>
<feature type="compositionally biased region" description="Acidic residues" evidence="1">
    <location>
        <begin position="47"/>
        <end position="70"/>
    </location>
</feature>
<organism evidence="2 3">
    <name type="scientific">Nocardia rhamnosiphila</name>
    <dbReference type="NCBI Taxonomy" id="426716"/>
    <lineage>
        <taxon>Bacteria</taxon>
        <taxon>Bacillati</taxon>
        <taxon>Actinomycetota</taxon>
        <taxon>Actinomycetes</taxon>
        <taxon>Mycobacteriales</taxon>
        <taxon>Nocardiaceae</taxon>
        <taxon>Nocardia</taxon>
    </lineage>
</organism>
<accession>A0ABV2WRQ7</accession>
<evidence type="ECO:0000313" key="3">
    <source>
        <dbReference type="Proteomes" id="UP001550628"/>
    </source>
</evidence>
<dbReference type="EMBL" id="JBEYBF010000011">
    <property type="protein sequence ID" value="MEU1953580.1"/>
    <property type="molecule type" value="Genomic_DNA"/>
</dbReference>
<gene>
    <name evidence="2" type="ORF">ABZ510_17155</name>
</gene>
<feature type="compositionally biased region" description="Low complexity" evidence="1">
    <location>
        <begin position="92"/>
        <end position="117"/>
    </location>
</feature>
<comment type="caution">
    <text evidence="2">The sequence shown here is derived from an EMBL/GenBank/DDBJ whole genome shotgun (WGS) entry which is preliminary data.</text>
</comment>
<proteinExistence type="predicted"/>
<reference evidence="2 3" key="1">
    <citation type="submission" date="2024-06" db="EMBL/GenBank/DDBJ databases">
        <title>The Natural Products Discovery Center: Release of the First 8490 Sequenced Strains for Exploring Actinobacteria Biosynthetic Diversity.</title>
        <authorList>
            <person name="Kalkreuter E."/>
            <person name="Kautsar S.A."/>
            <person name="Yang D."/>
            <person name="Bader C.D."/>
            <person name="Teijaro C.N."/>
            <person name="Fluegel L."/>
            <person name="Davis C.M."/>
            <person name="Simpson J.R."/>
            <person name="Lauterbach L."/>
            <person name="Steele A.D."/>
            <person name="Gui C."/>
            <person name="Meng S."/>
            <person name="Li G."/>
            <person name="Viehrig K."/>
            <person name="Ye F."/>
            <person name="Su P."/>
            <person name="Kiefer A.F."/>
            <person name="Nichols A."/>
            <person name="Cepeda A.J."/>
            <person name="Yan W."/>
            <person name="Fan B."/>
            <person name="Jiang Y."/>
            <person name="Adhikari A."/>
            <person name="Zheng C.-J."/>
            <person name="Schuster L."/>
            <person name="Cowan T.M."/>
            <person name="Smanski M.J."/>
            <person name="Chevrette M.G."/>
            <person name="De Carvalho L.P.S."/>
            <person name="Shen B."/>
        </authorList>
    </citation>
    <scope>NUCLEOTIDE SEQUENCE [LARGE SCALE GENOMIC DNA]</scope>
    <source>
        <strain evidence="2 3">NPDC019708</strain>
    </source>
</reference>
<evidence type="ECO:0000256" key="1">
    <source>
        <dbReference type="SAM" id="MobiDB-lite"/>
    </source>
</evidence>
<keyword evidence="3" id="KW-1185">Reference proteome</keyword>
<name>A0ABV2WRQ7_9NOCA</name>
<sequence>MNALIILAVALVAVGLLITLVLWLRAPHSAESDYVTVAELRARLENEQEPVEQEAAEEEPTEAETAEEPGEDRPETGGTGAAPEPVDDADRPAAAVVTPPTATGAGPEIPPTAEATPGAGGVEPGVPGGTAKETGAEPPPETEAVGRPAKKPGDERQPPETGDEPPAEKPDPDR</sequence>